<name>A5G4Q9_GEOUR</name>
<keyword evidence="2" id="KW-0732">Signal</keyword>
<feature type="region of interest" description="Disordered" evidence="1">
    <location>
        <begin position="36"/>
        <end position="57"/>
    </location>
</feature>
<reference evidence="3 4" key="1">
    <citation type="submission" date="2007-05" db="EMBL/GenBank/DDBJ databases">
        <title>Complete sequence of Geobacter uraniireducens Rf4.</title>
        <authorList>
            <consortium name="US DOE Joint Genome Institute"/>
            <person name="Copeland A."/>
            <person name="Lucas S."/>
            <person name="Lapidus A."/>
            <person name="Barry K."/>
            <person name="Detter J.C."/>
            <person name="Glavina del Rio T."/>
            <person name="Hammon N."/>
            <person name="Israni S."/>
            <person name="Dalin E."/>
            <person name="Tice H."/>
            <person name="Pitluck S."/>
            <person name="Chertkov O."/>
            <person name="Brettin T."/>
            <person name="Bruce D."/>
            <person name="Han C."/>
            <person name="Schmutz J."/>
            <person name="Larimer F."/>
            <person name="Land M."/>
            <person name="Hauser L."/>
            <person name="Kyrpides N."/>
            <person name="Mikhailova N."/>
            <person name="Shelobolina E."/>
            <person name="Aklujkar M."/>
            <person name="Lovley D."/>
            <person name="Richardson P."/>
        </authorList>
    </citation>
    <scope>NUCLEOTIDE SEQUENCE [LARGE SCALE GENOMIC DNA]</scope>
    <source>
        <strain evidence="3 4">Rf4</strain>
    </source>
</reference>
<feature type="signal peptide" evidence="2">
    <location>
        <begin position="1"/>
        <end position="18"/>
    </location>
</feature>
<evidence type="ECO:0000313" key="3">
    <source>
        <dbReference type="EMBL" id="ABQ26777.1"/>
    </source>
</evidence>
<keyword evidence="4" id="KW-1185">Reference proteome</keyword>
<dbReference type="STRING" id="351605.Gura_2600"/>
<dbReference type="RefSeq" id="WP_011939455.1">
    <property type="nucleotide sequence ID" value="NC_009483.1"/>
</dbReference>
<proteinExistence type="predicted"/>
<dbReference type="KEGG" id="gur:Gura_2600"/>
<accession>A5G4Q9</accession>
<feature type="chain" id="PRO_5002681447" evidence="2">
    <location>
        <begin position="19"/>
        <end position="127"/>
    </location>
</feature>
<organism evidence="3 4">
    <name type="scientific">Geotalea uraniireducens (strain Rf4)</name>
    <name type="common">Geobacter uraniireducens</name>
    <dbReference type="NCBI Taxonomy" id="351605"/>
    <lineage>
        <taxon>Bacteria</taxon>
        <taxon>Pseudomonadati</taxon>
        <taxon>Thermodesulfobacteriota</taxon>
        <taxon>Desulfuromonadia</taxon>
        <taxon>Geobacterales</taxon>
        <taxon>Geobacteraceae</taxon>
        <taxon>Geotalea</taxon>
    </lineage>
</organism>
<feature type="compositionally biased region" description="Basic and acidic residues" evidence="1">
    <location>
        <begin position="43"/>
        <end position="57"/>
    </location>
</feature>
<dbReference type="AlphaFoldDB" id="A5G4Q9"/>
<evidence type="ECO:0000256" key="1">
    <source>
        <dbReference type="SAM" id="MobiDB-lite"/>
    </source>
</evidence>
<dbReference type="HOGENOM" id="CLU_1967408_0_0_7"/>
<dbReference type="EMBL" id="CP000698">
    <property type="protein sequence ID" value="ABQ26777.1"/>
    <property type="molecule type" value="Genomic_DNA"/>
</dbReference>
<dbReference type="Proteomes" id="UP000006695">
    <property type="component" value="Chromosome"/>
</dbReference>
<protein>
    <submittedName>
        <fullName evidence="3">Uncharacterized protein</fullName>
    </submittedName>
</protein>
<evidence type="ECO:0000313" key="4">
    <source>
        <dbReference type="Proteomes" id="UP000006695"/>
    </source>
</evidence>
<sequence length="127" mass="13931">MRYSVLLVFLLLSAAAYADQSRITEYPDHILVEITGSGSTTRKSGDEPQKAEAPAVKKEIDTAERTAFLAGEIERLKAEKDAIMAGMGGESAEELRQKRVLMNEKIQTMNRYANELGQLRAKAAGSL</sequence>
<gene>
    <name evidence="3" type="ordered locus">Gura_2600</name>
</gene>
<evidence type="ECO:0000256" key="2">
    <source>
        <dbReference type="SAM" id="SignalP"/>
    </source>
</evidence>